<keyword evidence="5 7" id="KW-1133">Transmembrane helix</keyword>
<dbReference type="eggNOG" id="COG0601">
    <property type="taxonomic scope" value="Bacteria"/>
</dbReference>
<dbReference type="Proteomes" id="UP000000771">
    <property type="component" value="Chromosome"/>
</dbReference>
<evidence type="ECO:0000313" key="9">
    <source>
        <dbReference type="EMBL" id="ACU53832.1"/>
    </source>
</evidence>
<dbReference type="InterPro" id="IPR000515">
    <property type="entry name" value="MetI-like"/>
</dbReference>
<feature type="transmembrane region" description="Helical" evidence="7">
    <location>
        <begin position="234"/>
        <end position="260"/>
    </location>
</feature>
<keyword evidence="4 7" id="KW-0812">Transmembrane</keyword>
<comment type="similarity">
    <text evidence="7">Belongs to the binding-protein-dependent transport system permease family.</text>
</comment>
<dbReference type="PANTHER" id="PTHR43163:SF3">
    <property type="entry name" value="PEPTIDE ABC TRANSPORTER PERMEASE PROTEIN"/>
    <property type="match status" value="1"/>
</dbReference>
<dbReference type="PANTHER" id="PTHR43163">
    <property type="entry name" value="DIPEPTIDE TRANSPORT SYSTEM PERMEASE PROTEIN DPPB-RELATED"/>
    <property type="match status" value="1"/>
</dbReference>
<feature type="transmembrane region" description="Helical" evidence="7">
    <location>
        <begin position="280"/>
        <end position="306"/>
    </location>
</feature>
<dbReference type="SUPFAM" id="SSF161098">
    <property type="entry name" value="MetI-like"/>
    <property type="match status" value="1"/>
</dbReference>
<dbReference type="Gene3D" id="1.10.3720.10">
    <property type="entry name" value="MetI-like"/>
    <property type="match status" value="1"/>
</dbReference>
<name>C7LYM4_ACIFD</name>
<dbReference type="RefSeq" id="WP_015798321.1">
    <property type="nucleotide sequence ID" value="NC_013124.1"/>
</dbReference>
<evidence type="ECO:0000256" key="2">
    <source>
        <dbReference type="ARBA" id="ARBA00022448"/>
    </source>
</evidence>
<proteinExistence type="inferred from homology"/>
<accession>C7LYM4</accession>
<evidence type="ECO:0000313" key="10">
    <source>
        <dbReference type="Proteomes" id="UP000000771"/>
    </source>
</evidence>
<evidence type="ECO:0000259" key="8">
    <source>
        <dbReference type="PROSITE" id="PS50928"/>
    </source>
</evidence>
<dbReference type="OrthoDB" id="9778910at2"/>
<keyword evidence="2 7" id="KW-0813">Transport</keyword>
<dbReference type="HOGENOM" id="CLU_036879_1_2_11"/>
<dbReference type="GO" id="GO:0055085">
    <property type="term" value="P:transmembrane transport"/>
    <property type="evidence" value="ECO:0007669"/>
    <property type="project" value="InterPro"/>
</dbReference>
<dbReference type="KEGG" id="afo:Afer_0887"/>
<gene>
    <name evidence="9" type="ordered locus">Afer_0887</name>
</gene>
<dbReference type="Pfam" id="PF00528">
    <property type="entry name" value="BPD_transp_1"/>
    <property type="match status" value="1"/>
</dbReference>
<reference evidence="9 10" key="1">
    <citation type="journal article" date="2009" name="Stand. Genomic Sci.">
        <title>Complete genome sequence of Acidimicrobium ferrooxidans type strain (ICP).</title>
        <authorList>
            <person name="Clum A."/>
            <person name="Nolan M."/>
            <person name="Lang E."/>
            <person name="Glavina Del Rio T."/>
            <person name="Tice H."/>
            <person name="Copeland A."/>
            <person name="Cheng J.F."/>
            <person name="Lucas S."/>
            <person name="Chen F."/>
            <person name="Bruce D."/>
            <person name="Goodwin L."/>
            <person name="Pitluck S."/>
            <person name="Ivanova N."/>
            <person name="Mavrommatis K."/>
            <person name="Mikhailova N."/>
            <person name="Pati A."/>
            <person name="Chen A."/>
            <person name="Palaniappan K."/>
            <person name="Goker M."/>
            <person name="Spring S."/>
            <person name="Land M."/>
            <person name="Hauser L."/>
            <person name="Chang Y.J."/>
            <person name="Jeffries C.C."/>
            <person name="Chain P."/>
            <person name="Bristow J."/>
            <person name="Eisen J.A."/>
            <person name="Markowitz V."/>
            <person name="Hugenholtz P."/>
            <person name="Kyrpides N.C."/>
            <person name="Klenk H.P."/>
            <person name="Lapidus A."/>
        </authorList>
    </citation>
    <scope>NUCLEOTIDE SEQUENCE [LARGE SCALE GENOMIC DNA]</scope>
    <source>
        <strain evidence="10">DSM 10331 / JCM 15462 / NBRC 103882 / ICP</strain>
    </source>
</reference>
<feature type="transmembrane region" description="Helical" evidence="7">
    <location>
        <begin position="12"/>
        <end position="30"/>
    </location>
</feature>
<dbReference type="GO" id="GO:0005886">
    <property type="term" value="C:plasma membrane"/>
    <property type="evidence" value="ECO:0007669"/>
    <property type="project" value="UniProtKB-SubCell"/>
</dbReference>
<keyword evidence="6 7" id="KW-0472">Membrane</keyword>
<dbReference type="Pfam" id="PF19300">
    <property type="entry name" value="BPD_transp_1_N"/>
    <property type="match status" value="1"/>
</dbReference>
<comment type="subcellular location">
    <subcellularLocation>
        <location evidence="1 7">Cell membrane</location>
        <topology evidence="1 7">Multi-pass membrane protein</topology>
    </subcellularLocation>
</comment>
<feature type="transmembrane region" description="Helical" evidence="7">
    <location>
        <begin position="131"/>
        <end position="160"/>
    </location>
</feature>
<dbReference type="InterPro" id="IPR035906">
    <property type="entry name" value="MetI-like_sf"/>
</dbReference>
<sequence length="313" mass="33891">MLGFVARRLGQAIVTMVAVSIVVFGLLHALPGGLVRAQLGAHVSQVAIRALTVQEGLTKPLPVQYLLWLKGVLEGQLGQSFKLGEPVSTLIALYVPRTILLVGVSLLLAVAIAIPLGLWQGYRRNHPDDHALSAIMLTLYSMPTFLLGVVLIIVLNSWLGLLPSLASNFGASIGTDVRDLGLPVLTLTLANVSYFSRYMRSSVIDNLLEDYVRTARSKGASERRVLLRHVLRNSLTATVTMIGLTLPYTVSGSLIVEALFNFPGAGLLFWNAAQTRDFMVLLGIVLVISIATILGNLLADLAYGLLDPRVRYR</sequence>
<dbReference type="STRING" id="525909.Afer_0887"/>
<protein>
    <submittedName>
        <fullName evidence="9">Binding-protein-dependent transport systems inner membrane component</fullName>
    </submittedName>
</protein>
<dbReference type="AlphaFoldDB" id="C7LYM4"/>
<evidence type="ECO:0000256" key="5">
    <source>
        <dbReference type="ARBA" id="ARBA00022989"/>
    </source>
</evidence>
<dbReference type="CDD" id="cd06261">
    <property type="entry name" value="TM_PBP2"/>
    <property type="match status" value="1"/>
</dbReference>
<keyword evidence="3" id="KW-1003">Cell membrane</keyword>
<evidence type="ECO:0000256" key="7">
    <source>
        <dbReference type="RuleBase" id="RU363032"/>
    </source>
</evidence>
<evidence type="ECO:0000256" key="4">
    <source>
        <dbReference type="ARBA" id="ARBA00022692"/>
    </source>
</evidence>
<dbReference type="EMBL" id="CP001631">
    <property type="protein sequence ID" value="ACU53832.1"/>
    <property type="molecule type" value="Genomic_DNA"/>
</dbReference>
<evidence type="ECO:0000256" key="1">
    <source>
        <dbReference type="ARBA" id="ARBA00004651"/>
    </source>
</evidence>
<keyword evidence="10" id="KW-1185">Reference proteome</keyword>
<evidence type="ECO:0000256" key="6">
    <source>
        <dbReference type="ARBA" id="ARBA00023136"/>
    </source>
</evidence>
<feature type="transmembrane region" description="Helical" evidence="7">
    <location>
        <begin position="99"/>
        <end position="119"/>
    </location>
</feature>
<organism evidence="9 10">
    <name type="scientific">Acidimicrobium ferrooxidans (strain DSM 10331 / JCM 15462 / NBRC 103882 / ICP)</name>
    <dbReference type="NCBI Taxonomy" id="525909"/>
    <lineage>
        <taxon>Bacteria</taxon>
        <taxon>Bacillati</taxon>
        <taxon>Actinomycetota</taxon>
        <taxon>Acidimicrobiia</taxon>
        <taxon>Acidimicrobiales</taxon>
        <taxon>Acidimicrobiaceae</taxon>
        <taxon>Acidimicrobium</taxon>
    </lineage>
</organism>
<feature type="domain" description="ABC transmembrane type-1" evidence="8">
    <location>
        <begin position="95"/>
        <end position="299"/>
    </location>
</feature>
<dbReference type="InterPro" id="IPR045621">
    <property type="entry name" value="BPD_transp_1_N"/>
</dbReference>
<evidence type="ECO:0000256" key="3">
    <source>
        <dbReference type="ARBA" id="ARBA00022475"/>
    </source>
</evidence>
<dbReference type="PROSITE" id="PS50928">
    <property type="entry name" value="ABC_TM1"/>
    <property type="match status" value="1"/>
</dbReference>